<dbReference type="AlphaFoldDB" id="A0A858RHF8"/>
<keyword evidence="2" id="KW-1185">Reference proteome</keyword>
<evidence type="ECO:0000313" key="1">
    <source>
        <dbReference type="EMBL" id="QJE95984.1"/>
    </source>
</evidence>
<sequence>MIILFIPGILNPAQFLREKPSPIPPPSDDEIRPHTAPYTVGQAHEIYRACVDLAETMEQARELESGPEIVWLVESLNGTAMRYGRKDNVPHARMLRAIELVGQTCRNADLGAKEVKQRDNWKLAESDGFNRLLPMILGVLASDEAEIDEDPAAEFTEDFEGELGEGRPLVVSTTETCVRLHHDGVGEYYEIELARIPDQGALLKWIEHVGGKTWVSANMIRMFVSAVCSSKGWKLTETSSL</sequence>
<organism evidence="1 2">
    <name type="scientific">Luteolibacter luteus</name>
    <dbReference type="NCBI Taxonomy" id="2728835"/>
    <lineage>
        <taxon>Bacteria</taxon>
        <taxon>Pseudomonadati</taxon>
        <taxon>Verrucomicrobiota</taxon>
        <taxon>Verrucomicrobiia</taxon>
        <taxon>Verrucomicrobiales</taxon>
        <taxon>Verrucomicrobiaceae</taxon>
        <taxon>Luteolibacter</taxon>
    </lineage>
</organism>
<accession>A0A858RHF8</accession>
<evidence type="ECO:0000313" key="2">
    <source>
        <dbReference type="Proteomes" id="UP000501812"/>
    </source>
</evidence>
<reference evidence="1 2" key="1">
    <citation type="submission" date="2020-04" db="EMBL/GenBank/DDBJ databases">
        <title>Luteolibacter sp. G-1-1-1 isolated from soil.</title>
        <authorList>
            <person name="Dahal R.H."/>
        </authorList>
    </citation>
    <scope>NUCLEOTIDE SEQUENCE [LARGE SCALE GENOMIC DNA]</scope>
    <source>
        <strain evidence="1 2">G-1-1-1</strain>
    </source>
</reference>
<name>A0A858RHF8_9BACT</name>
<protein>
    <submittedName>
        <fullName evidence="1">Uncharacterized protein</fullName>
    </submittedName>
</protein>
<dbReference type="EMBL" id="CP051774">
    <property type="protein sequence ID" value="QJE95984.1"/>
    <property type="molecule type" value="Genomic_DNA"/>
</dbReference>
<dbReference type="KEGG" id="luo:HHL09_09380"/>
<gene>
    <name evidence="1" type="ORF">HHL09_09380</name>
</gene>
<dbReference type="Proteomes" id="UP000501812">
    <property type="component" value="Chromosome"/>
</dbReference>
<dbReference type="RefSeq" id="WP_169454297.1">
    <property type="nucleotide sequence ID" value="NZ_CP051774.1"/>
</dbReference>
<proteinExistence type="predicted"/>